<evidence type="ECO:0000256" key="8">
    <source>
        <dbReference type="ARBA" id="ARBA00022857"/>
    </source>
</evidence>
<feature type="domain" description="YjeF C-terminal" evidence="20">
    <location>
        <begin position="229"/>
        <end position="503"/>
    </location>
</feature>
<name>A0A4Y8VR20_9BACT</name>
<comment type="function">
    <text evidence="18">Catalyzes the epimerization of the S- and R-forms of NAD(P)HX, a damaged form of NAD(P)H that is a result of enzymatic or heat-dependent hydration. This is a prerequisite for the S-specific NAD(P)H-hydrate dehydratase to allow the repair of both epimers of NAD(P)HX.</text>
</comment>
<comment type="caution">
    <text evidence="18">Lacks conserved residue(s) required for the propagation of feature annotation.</text>
</comment>
<dbReference type="Pfam" id="PF03853">
    <property type="entry name" value="YjeF_N"/>
    <property type="match status" value="1"/>
</dbReference>
<evidence type="ECO:0000256" key="1">
    <source>
        <dbReference type="ARBA" id="ARBA00000013"/>
    </source>
</evidence>
<evidence type="ECO:0000256" key="2">
    <source>
        <dbReference type="ARBA" id="ARBA00000909"/>
    </source>
</evidence>
<dbReference type="NCBIfam" id="TIGR00197">
    <property type="entry name" value="yjeF_nterm"/>
    <property type="match status" value="1"/>
</dbReference>
<reference evidence="22 23" key="1">
    <citation type="submission" date="2019-02" db="EMBL/GenBank/DDBJ databases">
        <title>Draft Genome Sequence of the Prevotella sp. BCRC 81118, Isolated from Human Feces.</title>
        <authorList>
            <person name="Huang C.-H."/>
        </authorList>
    </citation>
    <scope>NUCLEOTIDE SEQUENCE [LARGE SCALE GENOMIC DNA]</scope>
    <source>
        <strain evidence="22 23">BCRC 81118</strain>
    </source>
</reference>
<keyword evidence="23" id="KW-1185">Reference proteome</keyword>
<dbReference type="GO" id="GO:0110051">
    <property type="term" value="P:metabolite repair"/>
    <property type="evidence" value="ECO:0007669"/>
    <property type="project" value="TreeGrafter"/>
</dbReference>
<dbReference type="InterPro" id="IPR036652">
    <property type="entry name" value="YjeF_N_dom_sf"/>
</dbReference>
<comment type="similarity">
    <text evidence="18">Belongs to the NnrE/AIBP family.</text>
</comment>
<keyword evidence="6 17" id="KW-0547">Nucleotide-binding</keyword>
<dbReference type="AlphaFoldDB" id="A0A4Y8VR20"/>
<dbReference type="PANTHER" id="PTHR12592:SF0">
    <property type="entry name" value="ATP-DEPENDENT (S)-NAD(P)H-HYDRATE DEHYDRATASE"/>
    <property type="match status" value="1"/>
</dbReference>
<comment type="caution">
    <text evidence="22">The sequence shown here is derived from an EMBL/GenBank/DDBJ whole genome shotgun (WGS) entry which is preliminary data.</text>
</comment>
<dbReference type="GO" id="GO:0046496">
    <property type="term" value="P:nicotinamide nucleotide metabolic process"/>
    <property type="evidence" value="ECO:0007669"/>
    <property type="project" value="UniProtKB-UniRule"/>
</dbReference>
<evidence type="ECO:0000313" key="22">
    <source>
        <dbReference type="EMBL" id="TFH83029.1"/>
    </source>
</evidence>
<dbReference type="Pfam" id="PF01256">
    <property type="entry name" value="Carb_kinase"/>
    <property type="match status" value="1"/>
</dbReference>
<evidence type="ECO:0000259" key="20">
    <source>
        <dbReference type="PROSITE" id="PS51383"/>
    </source>
</evidence>
<proteinExistence type="inferred from homology"/>
<comment type="similarity">
    <text evidence="4 19">In the C-terminal section; belongs to the NnrD/CARKD family.</text>
</comment>
<dbReference type="GO" id="GO:0005524">
    <property type="term" value="F:ATP binding"/>
    <property type="evidence" value="ECO:0007669"/>
    <property type="project" value="UniProtKB-UniRule"/>
</dbReference>
<feature type="binding site" evidence="17">
    <location>
        <position position="443"/>
    </location>
    <ligand>
        <name>AMP</name>
        <dbReference type="ChEBI" id="CHEBI:456215"/>
    </ligand>
</feature>
<dbReference type="InterPro" id="IPR030677">
    <property type="entry name" value="Nnr"/>
</dbReference>
<dbReference type="Gene3D" id="3.40.1190.20">
    <property type="match status" value="1"/>
</dbReference>
<dbReference type="PROSITE" id="PS51383">
    <property type="entry name" value="YJEF_C_3"/>
    <property type="match status" value="1"/>
</dbReference>
<dbReference type="NCBIfam" id="TIGR00196">
    <property type="entry name" value="yjeF_cterm"/>
    <property type="match status" value="1"/>
</dbReference>
<dbReference type="Gene3D" id="3.40.50.10260">
    <property type="entry name" value="YjeF N-terminal domain"/>
    <property type="match status" value="1"/>
</dbReference>
<feature type="binding site" evidence="17">
    <location>
        <position position="378"/>
    </location>
    <ligand>
        <name>(6S)-NADPHX</name>
        <dbReference type="ChEBI" id="CHEBI:64076"/>
    </ligand>
</feature>
<evidence type="ECO:0000256" key="12">
    <source>
        <dbReference type="ARBA" id="ARBA00023239"/>
    </source>
</evidence>
<comment type="function">
    <text evidence="14 19">Bifunctional enzyme that catalyzes the epimerization of the S- and R-forms of NAD(P)HX and the dehydration of the S-form of NAD(P)HX at the expense of ADP, which is converted to AMP. This allows the repair of both epimers of NAD(P)HX, a damaged form of NAD(P)H that is a result of enzymatic or heat-dependent hydration.</text>
</comment>
<feature type="binding site" evidence="18">
    <location>
        <begin position="131"/>
        <end position="137"/>
    </location>
    <ligand>
        <name>(6S)-NADPHX</name>
        <dbReference type="ChEBI" id="CHEBI:64076"/>
    </ligand>
</feature>
<dbReference type="HAMAP" id="MF_01965">
    <property type="entry name" value="NADHX_dehydratase"/>
    <property type="match status" value="1"/>
</dbReference>
<feature type="binding site" evidence="18">
    <location>
        <position position="58"/>
    </location>
    <ligand>
        <name>K(+)</name>
        <dbReference type="ChEBI" id="CHEBI:29103"/>
    </ligand>
</feature>
<keyword evidence="8 17" id="KW-0521">NADP</keyword>
<feature type="binding site" evidence="18">
    <location>
        <position position="163"/>
    </location>
    <ligand>
        <name>K(+)</name>
        <dbReference type="ChEBI" id="CHEBI:29103"/>
    </ligand>
</feature>
<feature type="domain" description="YjeF N-terminal" evidence="21">
    <location>
        <begin position="9"/>
        <end position="219"/>
    </location>
</feature>
<comment type="similarity">
    <text evidence="3 19">In the N-terminal section; belongs to the NnrE/AIBP family.</text>
</comment>
<evidence type="ECO:0000256" key="18">
    <source>
        <dbReference type="HAMAP-Rule" id="MF_01966"/>
    </source>
</evidence>
<evidence type="ECO:0000256" key="14">
    <source>
        <dbReference type="ARBA" id="ARBA00025153"/>
    </source>
</evidence>
<evidence type="ECO:0000259" key="21">
    <source>
        <dbReference type="PROSITE" id="PS51385"/>
    </source>
</evidence>
<keyword evidence="9 18" id="KW-0630">Potassium</keyword>
<dbReference type="InterPro" id="IPR017953">
    <property type="entry name" value="Carbohydrate_kinase_pred_CS"/>
</dbReference>
<keyword evidence="5 18" id="KW-0479">Metal-binding</keyword>
<dbReference type="HAMAP" id="MF_01966">
    <property type="entry name" value="NADHX_epimerase"/>
    <property type="match status" value="1"/>
</dbReference>
<evidence type="ECO:0000256" key="11">
    <source>
        <dbReference type="ARBA" id="ARBA00023235"/>
    </source>
</evidence>
<dbReference type="Proteomes" id="UP000297872">
    <property type="component" value="Unassembled WGS sequence"/>
</dbReference>
<keyword evidence="12 17" id="KW-0456">Lyase</keyword>
<dbReference type="PANTHER" id="PTHR12592">
    <property type="entry name" value="ATP-DEPENDENT (S)-NAD(P)H-HYDRATE DEHYDRATASE FAMILY MEMBER"/>
    <property type="match status" value="1"/>
</dbReference>
<dbReference type="RefSeq" id="WP_134842942.1">
    <property type="nucleotide sequence ID" value="NZ_SGVY01000008.1"/>
</dbReference>
<dbReference type="InterPro" id="IPR000631">
    <property type="entry name" value="CARKD"/>
</dbReference>
<dbReference type="CDD" id="cd01171">
    <property type="entry name" value="YXKO-related"/>
    <property type="match status" value="1"/>
</dbReference>
<evidence type="ECO:0000256" key="6">
    <source>
        <dbReference type="ARBA" id="ARBA00022741"/>
    </source>
</evidence>
<evidence type="ECO:0000256" key="17">
    <source>
        <dbReference type="HAMAP-Rule" id="MF_01965"/>
    </source>
</evidence>
<feature type="binding site" evidence="18">
    <location>
        <position position="127"/>
    </location>
    <ligand>
        <name>K(+)</name>
        <dbReference type="ChEBI" id="CHEBI:29103"/>
    </ligand>
</feature>
<comment type="similarity">
    <text evidence="17">Belongs to the NnrD/CARKD family.</text>
</comment>
<evidence type="ECO:0000256" key="16">
    <source>
        <dbReference type="ARBA" id="ARBA00049209"/>
    </source>
</evidence>
<dbReference type="GeneID" id="302994567"/>
<evidence type="ECO:0000313" key="23">
    <source>
        <dbReference type="Proteomes" id="UP000297872"/>
    </source>
</evidence>
<dbReference type="EC" id="5.1.99.6" evidence="19"/>
<feature type="binding site" evidence="17">
    <location>
        <position position="444"/>
    </location>
    <ligand>
        <name>(6S)-NADPHX</name>
        <dbReference type="ChEBI" id="CHEBI:64076"/>
    </ligand>
</feature>
<sequence>MKIFTSTQIHELDRYTIEHEPISSLNLMERAAKAITRSIEEEWSSRTPIVVFAGPGNNGGDALAVARLLAEDGYPVSVYLFNVHNKLSADCAANKKRLTECKQIRQFTEITVNLDPPQLTDKTVVIDGMFGSGLNKPLAGGFAAMVKYINQSAAKVVSIDIPSGLMCEDNTYNIHANIIHADLTLTLQQKKLSMMLADMQQYIGRLKVLDIRLSHEFIQNADCKCSILEESDIRHMMKPRNDFAHKGSMGNALLIAGSYGMTGAAILATKACLRAGVGKVTTHTPKRNYDIMQISVPEAVLQLDHEETYFSEPTDADAFDAVGIGPGLGINEGTAIALIAQIRRTACPLVVDADAINILASHRAWMQQLPKGIIMTPHPKELDRLVGNTCANSYERLMKASELAERLQAYIILKGHYSALCLPNGHIEFNSTGNSGMATAGSGDVLTGIITALLARGYRQAEACKIGMYLHGLAGDLAIKDLGKESLIAGDLIDYLPKAFLRMED</sequence>
<organism evidence="22 23">
    <name type="scientific">Segatella hominis</name>
    <dbReference type="NCBI Taxonomy" id="2518605"/>
    <lineage>
        <taxon>Bacteria</taxon>
        <taxon>Pseudomonadati</taxon>
        <taxon>Bacteroidota</taxon>
        <taxon>Bacteroidia</taxon>
        <taxon>Bacteroidales</taxon>
        <taxon>Prevotellaceae</taxon>
        <taxon>Segatella</taxon>
    </lineage>
</organism>
<dbReference type="GO" id="GO:0046872">
    <property type="term" value="F:metal ion binding"/>
    <property type="evidence" value="ECO:0007669"/>
    <property type="project" value="UniProtKB-UniRule"/>
</dbReference>
<protein>
    <recommendedName>
        <fullName evidence="19">Bifunctional NAD(P)H-hydrate repair enzyme</fullName>
    </recommendedName>
    <alternativeName>
        <fullName evidence="19">Nicotinamide nucleotide repair protein</fullName>
    </alternativeName>
    <domain>
        <recommendedName>
            <fullName evidence="19">ADP-dependent (S)-NAD(P)H-hydrate dehydratase</fullName>
            <ecNumber evidence="19">4.2.1.136</ecNumber>
        </recommendedName>
        <alternativeName>
            <fullName evidence="19">ADP-dependent NAD(P)HX dehydratase</fullName>
        </alternativeName>
    </domain>
    <domain>
        <recommendedName>
            <fullName evidence="19">NAD(P)H-hydrate epimerase</fullName>
            <ecNumber evidence="19">5.1.99.6</ecNumber>
        </recommendedName>
    </domain>
</protein>
<keyword evidence="11 18" id="KW-0413">Isomerase</keyword>
<evidence type="ECO:0000256" key="15">
    <source>
        <dbReference type="ARBA" id="ARBA00048238"/>
    </source>
</evidence>
<evidence type="ECO:0000256" key="4">
    <source>
        <dbReference type="ARBA" id="ARBA00009524"/>
    </source>
</evidence>
<evidence type="ECO:0000256" key="7">
    <source>
        <dbReference type="ARBA" id="ARBA00022840"/>
    </source>
</evidence>
<comment type="cofactor">
    <cofactor evidence="18 19">
        <name>K(+)</name>
        <dbReference type="ChEBI" id="CHEBI:29103"/>
    </cofactor>
    <text evidence="18 19">Binds 1 potassium ion per subunit.</text>
</comment>
<comment type="catalytic activity">
    <reaction evidence="16 17 19">
        <text>(6S)-NADPHX + ADP = AMP + phosphate + NADPH + H(+)</text>
        <dbReference type="Rhea" id="RHEA:32235"/>
        <dbReference type="ChEBI" id="CHEBI:15378"/>
        <dbReference type="ChEBI" id="CHEBI:43474"/>
        <dbReference type="ChEBI" id="CHEBI:57783"/>
        <dbReference type="ChEBI" id="CHEBI:64076"/>
        <dbReference type="ChEBI" id="CHEBI:456215"/>
        <dbReference type="ChEBI" id="CHEBI:456216"/>
        <dbReference type="EC" id="4.2.1.136"/>
    </reaction>
</comment>
<comment type="function">
    <text evidence="17">Catalyzes the dehydration of the S-form of NAD(P)HX at the expense of ADP, which is converted to AMP. Together with NAD(P)HX epimerase, which catalyzes the epimerization of the S- and R-forms, the enzyme allows the repair of both epimers of NAD(P)HX, a damaged form of NAD(P)H that is a result of enzymatic or heat-dependent hydration.</text>
</comment>
<keyword evidence="13" id="KW-0511">Multifunctional enzyme</keyword>
<comment type="catalytic activity">
    <reaction evidence="1 18 19">
        <text>(6R)-NADHX = (6S)-NADHX</text>
        <dbReference type="Rhea" id="RHEA:32215"/>
        <dbReference type="ChEBI" id="CHEBI:64074"/>
        <dbReference type="ChEBI" id="CHEBI:64075"/>
        <dbReference type="EC" id="5.1.99.6"/>
    </reaction>
</comment>
<keyword evidence="10 17" id="KW-0520">NAD</keyword>
<evidence type="ECO:0000256" key="13">
    <source>
        <dbReference type="ARBA" id="ARBA00023268"/>
    </source>
</evidence>
<dbReference type="GO" id="GO:0052855">
    <property type="term" value="F:ADP-dependent NAD(P)H-hydrate dehydratase activity"/>
    <property type="evidence" value="ECO:0007669"/>
    <property type="project" value="UniProtKB-UniRule"/>
</dbReference>
<evidence type="ECO:0000256" key="3">
    <source>
        <dbReference type="ARBA" id="ARBA00006001"/>
    </source>
</evidence>
<dbReference type="SUPFAM" id="SSF64153">
    <property type="entry name" value="YjeF N-terminal domain-like"/>
    <property type="match status" value="1"/>
</dbReference>
<dbReference type="PROSITE" id="PS51385">
    <property type="entry name" value="YJEF_N"/>
    <property type="match status" value="1"/>
</dbReference>
<comment type="catalytic activity">
    <reaction evidence="2 18 19">
        <text>(6R)-NADPHX = (6S)-NADPHX</text>
        <dbReference type="Rhea" id="RHEA:32227"/>
        <dbReference type="ChEBI" id="CHEBI:64076"/>
        <dbReference type="ChEBI" id="CHEBI:64077"/>
        <dbReference type="EC" id="5.1.99.6"/>
    </reaction>
</comment>
<dbReference type="PROSITE" id="PS01050">
    <property type="entry name" value="YJEF_C_2"/>
    <property type="match status" value="1"/>
</dbReference>
<keyword evidence="7 17" id="KW-0067">ATP-binding</keyword>
<feature type="binding site" evidence="18">
    <location>
        <position position="160"/>
    </location>
    <ligand>
        <name>(6S)-NADPHX</name>
        <dbReference type="ChEBI" id="CHEBI:64076"/>
    </ligand>
</feature>
<accession>A0A4Y8VR20</accession>
<feature type="binding site" evidence="17">
    <location>
        <position position="264"/>
    </location>
    <ligand>
        <name>(6S)-NADPHX</name>
        <dbReference type="ChEBI" id="CHEBI:64076"/>
    </ligand>
</feature>
<dbReference type="SUPFAM" id="SSF53613">
    <property type="entry name" value="Ribokinase-like"/>
    <property type="match status" value="1"/>
</dbReference>
<dbReference type="OrthoDB" id="9806925at2"/>
<comment type="catalytic activity">
    <reaction evidence="15 17 19">
        <text>(6S)-NADHX + ADP = AMP + phosphate + NADH + H(+)</text>
        <dbReference type="Rhea" id="RHEA:32223"/>
        <dbReference type="ChEBI" id="CHEBI:15378"/>
        <dbReference type="ChEBI" id="CHEBI:43474"/>
        <dbReference type="ChEBI" id="CHEBI:57945"/>
        <dbReference type="ChEBI" id="CHEBI:64074"/>
        <dbReference type="ChEBI" id="CHEBI:456215"/>
        <dbReference type="ChEBI" id="CHEBI:456216"/>
        <dbReference type="EC" id="4.2.1.136"/>
    </reaction>
</comment>
<evidence type="ECO:0000256" key="5">
    <source>
        <dbReference type="ARBA" id="ARBA00022723"/>
    </source>
</evidence>
<dbReference type="GO" id="GO:0052856">
    <property type="term" value="F:NAD(P)HX epimerase activity"/>
    <property type="evidence" value="ECO:0007669"/>
    <property type="project" value="UniProtKB-UniRule"/>
</dbReference>
<gene>
    <name evidence="18" type="primary">nnrE</name>
    <name evidence="17" type="synonym">nnrD</name>
    <name evidence="22" type="ORF">EXN75_04570</name>
</gene>
<dbReference type="PIRSF" id="PIRSF017184">
    <property type="entry name" value="Nnr"/>
    <property type="match status" value="1"/>
</dbReference>
<comment type="cofactor">
    <cofactor evidence="17">
        <name>Mg(2+)</name>
        <dbReference type="ChEBI" id="CHEBI:18420"/>
    </cofactor>
</comment>
<comment type="subunit">
    <text evidence="17">Homotetramer.</text>
</comment>
<evidence type="ECO:0000256" key="9">
    <source>
        <dbReference type="ARBA" id="ARBA00022958"/>
    </source>
</evidence>
<feature type="binding site" evidence="17">
    <location>
        <position position="327"/>
    </location>
    <ligand>
        <name>(6S)-NADPHX</name>
        <dbReference type="ChEBI" id="CHEBI:64076"/>
    </ligand>
</feature>
<dbReference type="InterPro" id="IPR004443">
    <property type="entry name" value="YjeF_N_dom"/>
</dbReference>
<evidence type="ECO:0000256" key="19">
    <source>
        <dbReference type="PIRNR" id="PIRNR017184"/>
    </source>
</evidence>
<evidence type="ECO:0000256" key="10">
    <source>
        <dbReference type="ARBA" id="ARBA00023027"/>
    </source>
</evidence>
<feature type="binding site" evidence="18">
    <location>
        <begin position="57"/>
        <end position="61"/>
    </location>
    <ligand>
        <name>(6S)-NADPHX</name>
        <dbReference type="ChEBI" id="CHEBI:64076"/>
    </ligand>
</feature>
<feature type="binding site" evidence="17">
    <location>
        <begin position="414"/>
        <end position="418"/>
    </location>
    <ligand>
        <name>AMP</name>
        <dbReference type="ChEBI" id="CHEBI:456215"/>
    </ligand>
</feature>
<dbReference type="EMBL" id="SGVY01000008">
    <property type="protein sequence ID" value="TFH83029.1"/>
    <property type="molecule type" value="Genomic_DNA"/>
</dbReference>
<dbReference type="InterPro" id="IPR029056">
    <property type="entry name" value="Ribokinase-like"/>
</dbReference>
<dbReference type="EC" id="4.2.1.136" evidence="19"/>